<dbReference type="OMA" id="MMRTWEV"/>
<dbReference type="Ensembl" id="ENSUAMT00000000218.1">
    <property type="protein sequence ID" value="ENSUAMP00000000178.1"/>
    <property type="gene ID" value="ENSUAMG00000000228.1"/>
</dbReference>
<keyword evidence="2" id="KW-1185">Reference proteome</keyword>
<name>A0A452Q7K0_URSAM</name>
<reference evidence="1" key="2">
    <citation type="submission" date="2025-08" db="UniProtKB">
        <authorList>
            <consortium name="Ensembl"/>
        </authorList>
    </citation>
    <scope>IDENTIFICATION</scope>
</reference>
<organism evidence="1 2">
    <name type="scientific">Ursus americanus</name>
    <name type="common">American black bear</name>
    <name type="synonym">Euarctos americanus</name>
    <dbReference type="NCBI Taxonomy" id="9643"/>
    <lineage>
        <taxon>Eukaryota</taxon>
        <taxon>Metazoa</taxon>
        <taxon>Chordata</taxon>
        <taxon>Craniata</taxon>
        <taxon>Vertebrata</taxon>
        <taxon>Euteleostomi</taxon>
        <taxon>Mammalia</taxon>
        <taxon>Eutheria</taxon>
        <taxon>Laurasiatheria</taxon>
        <taxon>Carnivora</taxon>
        <taxon>Caniformia</taxon>
        <taxon>Ursidae</taxon>
        <taxon>Ursus</taxon>
    </lineage>
</organism>
<dbReference type="AlphaFoldDB" id="A0A452Q7K0"/>
<dbReference type="Proteomes" id="UP000291022">
    <property type="component" value="Unassembled WGS sequence"/>
</dbReference>
<protein>
    <submittedName>
        <fullName evidence="1">Uncharacterized protein</fullName>
    </submittedName>
</protein>
<reference evidence="2" key="1">
    <citation type="submission" date="2016-06" db="EMBL/GenBank/DDBJ databases">
        <title>De novo assembly and RNA-Seq shows season-dependent expression and editing in black bear kidneys.</title>
        <authorList>
            <person name="Korstanje R."/>
            <person name="Srivastava A."/>
            <person name="Sarsani V.K."/>
            <person name="Sheehan S.M."/>
            <person name="Seger R.L."/>
            <person name="Barter M.E."/>
            <person name="Lindqvist C."/>
            <person name="Brody L.C."/>
            <person name="Mullikin J.C."/>
        </authorList>
    </citation>
    <scope>NUCLEOTIDE SEQUENCE [LARGE SCALE GENOMIC DNA]</scope>
</reference>
<reference evidence="1" key="3">
    <citation type="submission" date="2025-09" db="UniProtKB">
        <authorList>
            <consortium name="Ensembl"/>
        </authorList>
    </citation>
    <scope>IDENTIFICATION</scope>
</reference>
<evidence type="ECO:0000313" key="1">
    <source>
        <dbReference type="Ensembl" id="ENSUAMP00000000178.1"/>
    </source>
</evidence>
<sequence>MSRITIRIVVVPDLGGDPPSSAVSVKVSSCCFSRSSALSNTSSGYIMPSSLSLILIWKKEFGLMV</sequence>
<evidence type="ECO:0000313" key="2">
    <source>
        <dbReference type="Proteomes" id="UP000291022"/>
    </source>
</evidence>
<accession>A0A452Q7K0</accession>
<proteinExistence type="predicted"/>
<dbReference type="GeneTree" id="ENSGT01140000283070"/>